<dbReference type="InterPro" id="IPR007351">
    <property type="entry name" value="YjbR"/>
</dbReference>
<comment type="caution">
    <text evidence="1">The sequence shown here is derived from an EMBL/GenBank/DDBJ whole genome shotgun (WGS) entry which is preliminary data.</text>
</comment>
<dbReference type="Proteomes" id="UP000292648">
    <property type="component" value="Unassembled WGS sequence"/>
</dbReference>
<proteinExistence type="predicted"/>
<dbReference type="EMBL" id="SEHH01000123">
    <property type="protein sequence ID" value="TBX38171.1"/>
    <property type="molecule type" value="Genomic_DNA"/>
</dbReference>
<evidence type="ECO:0000313" key="2">
    <source>
        <dbReference type="Proteomes" id="UP000292648"/>
    </source>
</evidence>
<dbReference type="PANTHER" id="PTHR35145:SF1">
    <property type="entry name" value="CYTOPLASMIC PROTEIN"/>
    <property type="match status" value="1"/>
</dbReference>
<organism evidence="1 2">
    <name type="scientific">Lactiplantibacillus paraplantarum</name>
    <dbReference type="NCBI Taxonomy" id="60520"/>
    <lineage>
        <taxon>Bacteria</taxon>
        <taxon>Bacillati</taxon>
        <taxon>Bacillota</taxon>
        <taxon>Bacilli</taxon>
        <taxon>Lactobacillales</taxon>
        <taxon>Lactobacillaceae</taxon>
        <taxon>Lactiplantibacillus</taxon>
    </lineage>
</organism>
<dbReference type="InterPro" id="IPR058532">
    <property type="entry name" value="YjbR/MT2646/Rv2570-like"/>
</dbReference>
<dbReference type="InterPro" id="IPR038056">
    <property type="entry name" value="YjbR-like_sf"/>
</dbReference>
<evidence type="ECO:0008006" key="3">
    <source>
        <dbReference type="Google" id="ProtNLM"/>
    </source>
</evidence>
<accession>A0A4Q9Y2W9</accession>
<gene>
    <name evidence="1" type="ORF">EUZ87_14050</name>
</gene>
<dbReference type="Gene3D" id="3.90.1150.30">
    <property type="match status" value="1"/>
</dbReference>
<name>A0A4Q9Y2W9_9LACO</name>
<dbReference type="AlphaFoldDB" id="A0A4Q9Y2W9"/>
<dbReference type="SUPFAM" id="SSF142906">
    <property type="entry name" value="YjbR-like"/>
    <property type="match status" value="1"/>
</dbReference>
<dbReference type="PANTHER" id="PTHR35145">
    <property type="entry name" value="CYTOPLASMIC PROTEIN-RELATED"/>
    <property type="match status" value="1"/>
</dbReference>
<evidence type="ECO:0000313" key="1">
    <source>
        <dbReference type="EMBL" id="TBX38171.1"/>
    </source>
</evidence>
<reference evidence="1 2" key="1">
    <citation type="submission" date="2019-01" db="EMBL/GenBank/DDBJ databases">
        <title>Draft genome sequence of Lactobacillus paraplantarum OSY-TC318, a Producer of the novel lantibiotic Paraplantaracin TC318.</title>
        <authorList>
            <person name="Hussein W.E."/>
            <person name="Huang E."/>
            <person name="Yousef A.E."/>
        </authorList>
    </citation>
    <scope>NUCLEOTIDE SEQUENCE [LARGE SCALE GENOMIC DNA]</scope>
    <source>
        <strain evidence="1 2">OSY-TC318</strain>
    </source>
</reference>
<sequence length="222" mass="25475">MATVKFENKRVNMSKLSQFGFEPNQGGRYQFRTLIMQGQFELTLTLNVDDGLNTELTDTSTGEAYVLHLAPRAQGQFVGQVVQAYQDVLHKVEQDCYDNDVFKSSQERNLITQIKDLYGDELEFLWSKFPQNAVWWRADTHKWYGALLTVTTDKLALPGATHTVTVLDLRARPNDLVTLIDGQHYLPGYHMNKKHWYSIVLDDTVPLATIMERVRDSYALAK</sequence>
<protein>
    <recommendedName>
        <fullName evidence="3">MmcQ family protein</fullName>
    </recommendedName>
</protein>
<dbReference type="Pfam" id="PF04237">
    <property type="entry name" value="YjbR"/>
    <property type="match status" value="1"/>
</dbReference>